<evidence type="ECO:0000313" key="10">
    <source>
        <dbReference type="Proteomes" id="UP001160148"/>
    </source>
</evidence>
<accession>A0AAV0XD53</accession>
<proteinExistence type="inferred from homology"/>
<keyword evidence="5" id="KW-0479">Metal-binding</keyword>
<dbReference type="GO" id="GO:0004518">
    <property type="term" value="F:nuclease activity"/>
    <property type="evidence" value="ECO:0007669"/>
    <property type="project" value="UniProtKB-KW"/>
</dbReference>
<dbReference type="Pfam" id="PF13359">
    <property type="entry name" value="DDE_Tnp_4"/>
    <property type="match status" value="1"/>
</dbReference>
<protein>
    <recommendedName>
        <fullName evidence="8">DDE Tnp4 domain-containing protein</fullName>
    </recommendedName>
</protein>
<dbReference type="PANTHER" id="PTHR22930">
    <property type="match status" value="1"/>
</dbReference>
<dbReference type="GO" id="GO:0016787">
    <property type="term" value="F:hydrolase activity"/>
    <property type="evidence" value="ECO:0007669"/>
    <property type="project" value="UniProtKB-KW"/>
</dbReference>
<evidence type="ECO:0000256" key="6">
    <source>
        <dbReference type="ARBA" id="ARBA00022801"/>
    </source>
</evidence>
<name>A0AAV0XD53_9HEMI</name>
<evidence type="ECO:0000256" key="5">
    <source>
        <dbReference type="ARBA" id="ARBA00022723"/>
    </source>
</evidence>
<dbReference type="GO" id="GO:0005634">
    <property type="term" value="C:nucleus"/>
    <property type="evidence" value="ECO:0007669"/>
    <property type="project" value="UniProtKB-SubCell"/>
</dbReference>
<dbReference type="InterPro" id="IPR045249">
    <property type="entry name" value="HARBI1-like"/>
</dbReference>
<sequence>MQKIKQIRNEFFINTSFPGVVGCIDCTHIAIVPPNNQNAEIPEYIYVNRKGYHSLNVQLICDSKLYILSVNAKFPGSTADSHIWNSTTDIKNILEELYRREYKGIYLLGDSGYALRPWLLTPYSETTTNEEEKYNKMQMSTRSIIERCNGVLKARFRCLYWVLHYTPKKSGKIVNARVILHNMCIFSKIPVPDMNDDNVEEIDLGIINNDYPEDGTRRRNVNPELVESRRIRDNIARCLFNNIIKLLR</sequence>
<reference evidence="9 10" key="1">
    <citation type="submission" date="2023-01" db="EMBL/GenBank/DDBJ databases">
        <authorList>
            <person name="Whitehead M."/>
        </authorList>
    </citation>
    <scope>NUCLEOTIDE SEQUENCE [LARGE SCALE GENOMIC DNA]</scope>
</reference>
<dbReference type="EMBL" id="CARXXK010000004">
    <property type="protein sequence ID" value="CAI6366365.1"/>
    <property type="molecule type" value="Genomic_DNA"/>
</dbReference>
<comment type="subcellular location">
    <subcellularLocation>
        <location evidence="2">Nucleus</location>
    </subcellularLocation>
</comment>
<dbReference type="GO" id="GO:0046872">
    <property type="term" value="F:metal ion binding"/>
    <property type="evidence" value="ECO:0007669"/>
    <property type="project" value="UniProtKB-KW"/>
</dbReference>
<comment type="cofactor">
    <cofactor evidence="1">
        <name>a divalent metal cation</name>
        <dbReference type="ChEBI" id="CHEBI:60240"/>
    </cofactor>
</comment>
<evidence type="ECO:0000256" key="3">
    <source>
        <dbReference type="ARBA" id="ARBA00006958"/>
    </source>
</evidence>
<evidence type="ECO:0000313" key="9">
    <source>
        <dbReference type="EMBL" id="CAI6366365.1"/>
    </source>
</evidence>
<dbReference type="PROSITE" id="PS51257">
    <property type="entry name" value="PROKAR_LIPOPROTEIN"/>
    <property type="match status" value="1"/>
</dbReference>
<evidence type="ECO:0000256" key="1">
    <source>
        <dbReference type="ARBA" id="ARBA00001968"/>
    </source>
</evidence>
<keyword evidence="10" id="KW-1185">Reference proteome</keyword>
<gene>
    <name evidence="9" type="ORF">MEUPH1_LOCUS20959</name>
</gene>
<keyword evidence="7" id="KW-0539">Nucleus</keyword>
<organism evidence="9 10">
    <name type="scientific">Macrosiphum euphorbiae</name>
    <name type="common">potato aphid</name>
    <dbReference type="NCBI Taxonomy" id="13131"/>
    <lineage>
        <taxon>Eukaryota</taxon>
        <taxon>Metazoa</taxon>
        <taxon>Ecdysozoa</taxon>
        <taxon>Arthropoda</taxon>
        <taxon>Hexapoda</taxon>
        <taxon>Insecta</taxon>
        <taxon>Pterygota</taxon>
        <taxon>Neoptera</taxon>
        <taxon>Paraneoptera</taxon>
        <taxon>Hemiptera</taxon>
        <taxon>Sternorrhyncha</taxon>
        <taxon>Aphidomorpha</taxon>
        <taxon>Aphidoidea</taxon>
        <taxon>Aphididae</taxon>
        <taxon>Macrosiphini</taxon>
        <taxon>Macrosiphum</taxon>
    </lineage>
</organism>
<dbReference type="PANTHER" id="PTHR22930:SF289">
    <property type="entry name" value="DDE TNP4 DOMAIN-CONTAINING PROTEIN-RELATED"/>
    <property type="match status" value="1"/>
</dbReference>
<evidence type="ECO:0000256" key="7">
    <source>
        <dbReference type="ARBA" id="ARBA00023242"/>
    </source>
</evidence>
<keyword evidence="6" id="KW-0378">Hydrolase</keyword>
<keyword evidence="4" id="KW-0540">Nuclease</keyword>
<evidence type="ECO:0000256" key="4">
    <source>
        <dbReference type="ARBA" id="ARBA00022722"/>
    </source>
</evidence>
<feature type="domain" description="DDE Tnp4" evidence="8">
    <location>
        <begin position="24"/>
        <end position="182"/>
    </location>
</feature>
<comment type="similarity">
    <text evidence="3">Belongs to the HARBI1 family.</text>
</comment>
<comment type="caution">
    <text evidence="9">The sequence shown here is derived from an EMBL/GenBank/DDBJ whole genome shotgun (WGS) entry which is preliminary data.</text>
</comment>
<dbReference type="InterPro" id="IPR027806">
    <property type="entry name" value="HARBI1_dom"/>
</dbReference>
<dbReference type="Proteomes" id="UP001160148">
    <property type="component" value="Unassembled WGS sequence"/>
</dbReference>
<evidence type="ECO:0000259" key="8">
    <source>
        <dbReference type="Pfam" id="PF13359"/>
    </source>
</evidence>
<dbReference type="AlphaFoldDB" id="A0AAV0XD53"/>
<evidence type="ECO:0000256" key="2">
    <source>
        <dbReference type="ARBA" id="ARBA00004123"/>
    </source>
</evidence>